<feature type="region of interest" description="Disordered" evidence="1">
    <location>
        <begin position="65"/>
        <end position="86"/>
    </location>
</feature>
<evidence type="ECO:0000313" key="2">
    <source>
        <dbReference type="EMBL" id="KAF9759225.1"/>
    </source>
</evidence>
<name>A0A8H7NP70_BIOOC</name>
<dbReference type="Proteomes" id="UP000616885">
    <property type="component" value="Unassembled WGS sequence"/>
</dbReference>
<comment type="caution">
    <text evidence="2">The sequence shown here is derived from an EMBL/GenBank/DDBJ whole genome shotgun (WGS) entry which is preliminary data.</text>
</comment>
<dbReference type="AlphaFoldDB" id="A0A8H7NP70"/>
<feature type="region of interest" description="Disordered" evidence="1">
    <location>
        <begin position="99"/>
        <end position="120"/>
    </location>
</feature>
<sequence>MPDASRRSRISMGCYCWSTLANPGLQRNLQEPTSTRPPTSVSKAVPFFSFQIPSTGVPVASVFITPNGRGRPPTPPQEAPEGHARPDALRSFASTTYSLARGGSDPRSFGLSEKTSWTGT</sequence>
<gene>
    <name evidence="2" type="ORF">IM811_000919</name>
</gene>
<protein>
    <submittedName>
        <fullName evidence="2">Uncharacterized protein</fullName>
    </submittedName>
</protein>
<reference evidence="2" key="1">
    <citation type="submission" date="2020-10" db="EMBL/GenBank/DDBJ databases">
        <title>High-Quality Genome Resource of Clonostachys rosea strain S41 by Oxford Nanopore Long-Read Sequencing.</title>
        <authorList>
            <person name="Wang H."/>
        </authorList>
    </citation>
    <scope>NUCLEOTIDE SEQUENCE</scope>
    <source>
        <strain evidence="2">S41</strain>
    </source>
</reference>
<dbReference type="EMBL" id="JADCTT010000001">
    <property type="protein sequence ID" value="KAF9759225.1"/>
    <property type="molecule type" value="Genomic_DNA"/>
</dbReference>
<evidence type="ECO:0000313" key="3">
    <source>
        <dbReference type="Proteomes" id="UP000616885"/>
    </source>
</evidence>
<accession>A0A8H7NP70</accession>
<proteinExistence type="predicted"/>
<evidence type="ECO:0000256" key="1">
    <source>
        <dbReference type="SAM" id="MobiDB-lite"/>
    </source>
</evidence>
<organism evidence="2 3">
    <name type="scientific">Bionectria ochroleuca</name>
    <name type="common">Gliocladium roseum</name>
    <dbReference type="NCBI Taxonomy" id="29856"/>
    <lineage>
        <taxon>Eukaryota</taxon>
        <taxon>Fungi</taxon>
        <taxon>Dikarya</taxon>
        <taxon>Ascomycota</taxon>
        <taxon>Pezizomycotina</taxon>
        <taxon>Sordariomycetes</taxon>
        <taxon>Hypocreomycetidae</taxon>
        <taxon>Hypocreales</taxon>
        <taxon>Bionectriaceae</taxon>
        <taxon>Clonostachys</taxon>
    </lineage>
</organism>